<comment type="caution">
    <text evidence="1">The sequence shown here is derived from an EMBL/GenBank/DDBJ whole genome shotgun (WGS) entry which is preliminary data.</text>
</comment>
<dbReference type="Proteomes" id="UP001162131">
    <property type="component" value="Unassembled WGS sequence"/>
</dbReference>
<evidence type="ECO:0000313" key="2">
    <source>
        <dbReference type="Proteomes" id="UP001162131"/>
    </source>
</evidence>
<reference evidence="1" key="1">
    <citation type="submission" date="2021-09" db="EMBL/GenBank/DDBJ databases">
        <authorList>
            <consortium name="AG Swart"/>
            <person name="Singh M."/>
            <person name="Singh A."/>
            <person name="Seah K."/>
            <person name="Emmerich C."/>
        </authorList>
    </citation>
    <scope>NUCLEOTIDE SEQUENCE</scope>
    <source>
        <strain evidence="1">ATCC30299</strain>
    </source>
</reference>
<proteinExistence type="predicted"/>
<organism evidence="1 2">
    <name type="scientific">Blepharisma stoltei</name>
    <dbReference type="NCBI Taxonomy" id="1481888"/>
    <lineage>
        <taxon>Eukaryota</taxon>
        <taxon>Sar</taxon>
        <taxon>Alveolata</taxon>
        <taxon>Ciliophora</taxon>
        <taxon>Postciliodesmatophora</taxon>
        <taxon>Heterotrichea</taxon>
        <taxon>Heterotrichida</taxon>
        <taxon>Blepharismidae</taxon>
        <taxon>Blepharisma</taxon>
    </lineage>
</organism>
<name>A0AAU9IWD7_9CILI</name>
<accession>A0AAU9IWD7</accession>
<sequence length="72" mass="8542">MKAKRCSEPNWEFEVEYSCICPSPESYLCKLHWIDLCELPNRDHTFESVFLKPCERTKEVIFQTLKQALKSS</sequence>
<dbReference type="EMBL" id="CAJZBQ010000016">
    <property type="protein sequence ID" value="CAG9316469.1"/>
    <property type="molecule type" value="Genomic_DNA"/>
</dbReference>
<evidence type="ECO:0000313" key="1">
    <source>
        <dbReference type="EMBL" id="CAG9316469.1"/>
    </source>
</evidence>
<dbReference type="AlphaFoldDB" id="A0AAU9IWD7"/>
<keyword evidence="2" id="KW-1185">Reference proteome</keyword>
<gene>
    <name evidence="1" type="ORF">BSTOLATCC_MIC16581</name>
</gene>
<protein>
    <submittedName>
        <fullName evidence="1">Uncharacterized protein</fullName>
    </submittedName>
</protein>